<dbReference type="PANTHER" id="PTHR15137">
    <property type="entry name" value="TRANSCRIPTION INITIATION FACTOR TFIID"/>
    <property type="match status" value="1"/>
</dbReference>
<dbReference type="InterPro" id="IPR027268">
    <property type="entry name" value="Peptidase_M4/M1_CTD_sf"/>
</dbReference>
<dbReference type="InterPro" id="IPR037813">
    <property type="entry name" value="TAF2"/>
</dbReference>
<dbReference type="InterPro" id="IPR045357">
    <property type="entry name" value="Aminopeptidase_N-like_N"/>
</dbReference>
<name>A0AAW1SWE2_9CHLO</name>
<keyword evidence="12" id="KW-1185">Reference proteome</keyword>
<keyword evidence="6" id="KW-0539">Nucleus</keyword>
<proteinExistence type="inferred from homology"/>
<dbReference type="Pfam" id="PF25577">
    <property type="entry name" value="TPR_TAF2_C"/>
    <property type="match status" value="1"/>
</dbReference>
<feature type="compositionally biased region" description="Basic residues" evidence="7">
    <location>
        <begin position="1119"/>
        <end position="1133"/>
    </location>
</feature>
<dbReference type="Gene3D" id="2.60.40.1730">
    <property type="entry name" value="tricorn interacting facor f3 domain"/>
    <property type="match status" value="1"/>
</dbReference>
<organism evidence="11 12">
    <name type="scientific">Apatococcus fuscideae</name>
    <dbReference type="NCBI Taxonomy" id="2026836"/>
    <lineage>
        <taxon>Eukaryota</taxon>
        <taxon>Viridiplantae</taxon>
        <taxon>Chlorophyta</taxon>
        <taxon>core chlorophytes</taxon>
        <taxon>Trebouxiophyceae</taxon>
        <taxon>Chlorellales</taxon>
        <taxon>Chlorellaceae</taxon>
        <taxon>Apatococcus</taxon>
    </lineage>
</organism>
<accession>A0AAW1SWE2</accession>
<comment type="caution">
    <text evidence="11">The sequence shown here is derived from an EMBL/GenBank/DDBJ whole genome shotgun (WGS) entry which is preliminary data.</text>
</comment>
<dbReference type="Pfam" id="PF25316">
    <property type="entry name" value="TAF2_3rd"/>
    <property type="match status" value="1"/>
</dbReference>
<dbReference type="SUPFAM" id="SSF55486">
    <property type="entry name" value="Metalloproteases ('zincins'), catalytic domain"/>
    <property type="match status" value="1"/>
</dbReference>
<evidence type="ECO:0000256" key="3">
    <source>
        <dbReference type="ARBA" id="ARBA00017363"/>
    </source>
</evidence>
<dbReference type="Proteomes" id="UP001485043">
    <property type="component" value="Unassembled WGS sequence"/>
</dbReference>
<dbReference type="GO" id="GO:0005669">
    <property type="term" value="C:transcription factor TFIID complex"/>
    <property type="evidence" value="ECO:0007669"/>
    <property type="project" value="InterPro"/>
</dbReference>
<dbReference type="InterPro" id="IPR057991">
    <property type="entry name" value="TPR_TAF2_C"/>
</dbReference>
<feature type="compositionally biased region" description="Polar residues" evidence="7">
    <location>
        <begin position="1141"/>
        <end position="1159"/>
    </location>
</feature>
<feature type="region of interest" description="Disordered" evidence="7">
    <location>
        <begin position="943"/>
        <end position="1159"/>
    </location>
</feature>
<feature type="compositionally biased region" description="Basic and acidic residues" evidence="7">
    <location>
        <begin position="1103"/>
        <end position="1118"/>
    </location>
</feature>
<dbReference type="Pfam" id="PF17900">
    <property type="entry name" value="Peptidase_M1_N"/>
    <property type="match status" value="1"/>
</dbReference>
<dbReference type="InterPro" id="IPR016024">
    <property type="entry name" value="ARM-type_fold"/>
</dbReference>
<keyword evidence="5" id="KW-0804">Transcription</keyword>
<evidence type="ECO:0000256" key="4">
    <source>
        <dbReference type="ARBA" id="ARBA00023015"/>
    </source>
</evidence>
<evidence type="ECO:0000256" key="6">
    <source>
        <dbReference type="ARBA" id="ARBA00023242"/>
    </source>
</evidence>
<evidence type="ECO:0000313" key="12">
    <source>
        <dbReference type="Proteomes" id="UP001485043"/>
    </source>
</evidence>
<feature type="compositionally biased region" description="Low complexity" evidence="7">
    <location>
        <begin position="1013"/>
        <end position="1022"/>
    </location>
</feature>
<feature type="domain" description="Transcription initiation factor TFIID subunit 2 Ig-like" evidence="9">
    <location>
        <begin position="434"/>
        <end position="568"/>
    </location>
</feature>
<dbReference type="GO" id="GO:0000976">
    <property type="term" value="F:transcription cis-regulatory region binding"/>
    <property type="evidence" value="ECO:0007669"/>
    <property type="project" value="TreeGrafter"/>
</dbReference>
<dbReference type="GO" id="GO:0003682">
    <property type="term" value="F:chromatin binding"/>
    <property type="evidence" value="ECO:0007669"/>
    <property type="project" value="TreeGrafter"/>
</dbReference>
<evidence type="ECO:0000256" key="5">
    <source>
        <dbReference type="ARBA" id="ARBA00023163"/>
    </source>
</evidence>
<reference evidence="11 12" key="1">
    <citation type="journal article" date="2024" name="Nat. Commun.">
        <title>Phylogenomics reveals the evolutionary origins of lichenization in chlorophyte algae.</title>
        <authorList>
            <person name="Puginier C."/>
            <person name="Libourel C."/>
            <person name="Otte J."/>
            <person name="Skaloud P."/>
            <person name="Haon M."/>
            <person name="Grisel S."/>
            <person name="Petersen M."/>
            <person name="Berrin J.G."/>
            <person name="Delaux P.M."/>
            <person name="Dal Grande F."/>
            <person name="Keller J."/>
        </authorList>
    </citation>
    <scope>NUCLEOTIDE SEQUENCE [LARGE SCALE GENOMIC DNA]</scope>
    <source>
        <strain evidence="11 12">SAG 2523</strain>
    </source>
</reference>
<evidence type="ECO:0000256" key="2">
    <source>
        <dbReference type="ARBA" id="ARBA00010937"/>
    </source>
</evidence>
<dbReference type="SUPFAM" id="SSF48371">
    <property type="entry name" value="ARM repeat"/>
    <property type="match status" value="1"/>
</dbReference>
<gene>
    <name evidence="11" type="ORF">WJX84_011010</name>
</gene>
<comment type="subcellular location">
    <subcellularLocation>
        <location evidence="1">Nucleus</location>
    </subcellularLocation>
</comment>
<dbReference type="GO" id="GO:0006367">
    <property type="term" value="P:transcription initiation at RNA polymerase II promoter"/>
    <property type="evidence" value="ECO:0007669"/>
    <property type="project" value="TreeGrafter"/>
</dbReference>
<dbReference type="SUPFAM" id="SSF63737">
    <property type="entry name" value="Leukotriene A4 hydrolase N-terminal domain"/>
    <property type="match status" value="1"/>
</dbReference>
<feature type="domain" description="Aminopeptidase N-like N-terminal" evidence="8">
    <location>
        <begin position="69"/>
        <end position="128"/>
    </location>
</feature>
<evidence type="ECO:0000313" key="11">
    <source>
        <dbReference type="EMBL" id="KAK9859317.1"/>
    </source>
</evidence>
<dbReference type="AlphaFoldDB" id="A0AAW1SWE2"/>
<protein>
    <recommendedName>
        <fullName evidence="3">Transcription initiation factor TFIID subunit 2</fullName>
    </recommendedName>
</protein>
<dbReference type="InterPro" id="IPR057345">
    <property type="entry name" value="Ig-like_TAF2"/>
</dbReference>
<feature type="region of interest" description="Disordered" evidence="7">
    <location>
        <begin position="518"/>
        <end position="542"/>
    </location>
</feature>
<feature type="region of interest" description="Disordered" evidence="7">
    <location>
        <begin position="860"/>
        <end position="906"/>
    </location>
</feature>
<evidence type="ECO:0000259" key="9">
    <source>
        <dbReference type="Pfam" id="PF25316"/>
    </source>
</evidence>
<dbReference type="PANTHER" id="PTHR15137:SF9">
    <property type="entry name" value="TRANSCRIPTION INITIATION FACTOR TFIID SUBUNIT 2"/>
    <property type="match status" value="1"/>
</dbReference>
<feature type="compositionally biased region" description="Low complexity" evidence="7">
    <location>
        <begin position="1075"/>
        <end position="1089"/>
    </location>
</feature>
<dbReference type="Gene3D" id="1.10.390.10">
    <property type="entry name" value="Neutral Protease Domain 2"/>
    <property type="match status" value="1"/>
</dbReference>
<feature type="compositionally biased region" description="Acidic residues" evidence="7">
    <location>
        <begin position="531"/>
        <end position="542"/>
    </location>
</feature>
<dbReference type="GO" id="GO:0016251">
    <property type="term" value="F:RNA polymerase II general transcription initiation factor activity"/>
    <property type="evidence" value="ECO:0007669"/>
    <property type="project" value="TreeGrafter"/>
</dbReference>
<evidence type="ECO:0000256" key="7">
    <source>
        <dbReference type="SAM" id="MobiDB-lite"/>
    </source>
</evidence>
<evidence type="ECO:0000259" key="8">
    <source>
        <dbReference type="Pfam" id="PF17900"/>
    </source>
</evidence>
<dbReference type="EMBL" id="JALJOV010000890">
    <property type="protein sequence ID" value="KAK9859317.1"/>
    <property type="molecule type" value="Genomic_DNA"/>
</dbReference>
<comment type="similarity">
    <text evidence="2">Belongs to the TAF2 family.</text>
</comment>
<keyword evidence="4" id="KW-0805">Transcription regulation</keyword>
<sequence>MQAPNPHPQVLTQHLKICVDTERQLVFGTTEIKLLCARTSSQVAMREIALSIRYRVKRPASGLRFFGKYAFTDMQVRRARAWFPCINTPQAVCPFEMQITVAADQIAVASGRLDKQTWSADERQRTFFYSLPFPTPACHVGLSVGPFANSYAPAPLLNSLQVSDNALNNPMMGQPANQATITHFGPQSQLPELSHSTKVFPLIFNFYMQHLGCQEFPFGTLNQAFIPVGDGLPTAVAGAGVIMLPDSALVHSRTIEQAVDLRLLMARMLAEQWFGFFMRPKTAADAWLVQGLAGHLEEKFIQRYMGRNELEYRRWRQRQAIYLADDGQAPPLYVKVPEAYPWGAWHGTEGLGSCELRRWKATAVINMLEAKGEEAFKKVLQDLQYSASFQNKTGNKNQDKRAISTKDFFGLLKGKGLLPRGLGVAFVDRWVTGAGCPRITAAFALNKKKTMLELALRQQGSETTRQAAVTALSKEKDATIGLIKVSLQESQADPVDHPVDLGVHSLLLKELKLNKKDLKPGKKKRKKAEAEGEEEDESPEDTEAGHLPLWWVRVDRFGEWLADTRVLQGEQMWTLQLQRGRDVSTQAAAVAGLAAMQPATFGIANALQACLQNPAIFCRIRIDAAMALGETADLGTNSLMGLQALLQAFRERLIDPATSEVKTNDFSDVSQYYIDRALPMAIARVRDIARTSPPEAVDALVDALIHEDNRGNLYDDCGFLVGLLQASGHLVPHNQQMMDRVLGQLNRYLQREQVLPSFQSLVGCACITSLARLAATPAASHTLIARARSVCSSYAETEAAPLRMRMAAKLAGVALQSAGTSLDATLSAALEAATDCGRLGWTGCRLKLLGMCSDAVQQQLARQRATDPPQPSASMEGSGAFRTAAAASEAPNQGGAPAPDGPAPLRDISASALKRIHALMLDPADPRLRHRAFQLLQRIGDRPPYISAPVPAAETSLQSPAGDVARKAKPATSAMSQGVSLAGASQGGPAGDEGTSHIRVRLGRKPNVGQPGGSSSLQGSPSIASQAVQGPEGAGPIQATPGTLPPMAEAVMARHASQAQQVGKKPKRKKDKKAAGAAASTAAGLQAAGPLASEAERKRLKAEKRDKRRQEETPEQRAERKRAKKDKKERKRGRSDMPTPSGASSPTDTVNASVQQGMP</sequence>
<evidence type="ECO:0000259" key="10">
    <source>
        <dbReference type="Pfam" id="PF25577"/>
    </source>
</evidence>
<evidence type="ECO:0000256" key="1">
    <source>
        <dbReference type="ARBA" id="ARBA00004123"/>
    </source>
</evidence>
<dbReference type="InterPro" id="IPR042097">
    <property type="entry name" value="Aminopeptidase_N-like_N_sf"/>
</dbReference>
<feature type="domain" description="Transcription initiation factor TFIID subunit 2 TPR repeats" evidence="10">
    <location>
        <begin position="571"/>
        <end position="775"/>
    </location>
</feature>